<dbReference type="SUPFAM" id="SSF51735">
    <property type="entry name" value="NAD(P)-binding Rossmann-fold domains"/>
    <property type="match status" value="1"/>
</dbReference>
<protein>
    <submittedName>
        <fullName evidence="3">Predicted homoserine dehydrogenase, contains C-terminal SAF domain</fullName>
    </submittedName>
</protein>
<feature type="domain" description="Oxidoreductase DRL-like catalytic" evidence="2">
    <location>
        <begin position="160"/>
        <end position="321"/>
    </location>
</feature>
<proteinExistence type="predicted"/>
<sequence length="427" mass="46091">MLGMNRKLSAFETEGKYIKVGLIGAGQMGRGMISQIEGMKGMKVVATADINISNVINAYKYAGIPEENIIQTEKEEEAVRAVEEGKVTAFSEAEKVASLPSVDVVVDATGIPNVGAAIAWEAILNRKHIVMLNVEADVTVGPVLKKLADSAGVVYTGSAGDEPGAVMELFDFADALGFEVIALGKGKNNPLNLEANPSTAAQEAEEKGASPKMLASFQDGTKTMVEMNAVANATGFIPDQTGMHGFSATVDELADIFQLKDNGGQLHHKGIVEYVQGVAPGVFAIITSHNEEVHEELQYVKLGNGPHYTLYRPYHLTSLETPLTVARAFFDKEPTIAPNYDRQAETVATAKKDLKEGEFLDSIGGYSVYGTLMEKSEADGAEAFPIGLVDANVKVMRDVQKGETLTYNDIEQTKESTIWRLRRLQEQ</sequence>
<keyword evidence="4" id="KW-1185">Reference proteome</keyword>
<evidence type="ECO:0000259" key="2">
    <source>
        <dbReference type="Pfam" id="PF21135"/>
    </source>
</evidence>
<accession>A0A1I4IQT0</accession>
<dbReference type="InterPro" id="IPR005106">
    <property type="entry name" value="Asp/hSer_DH_NAD-bd"/>
</dbReference>
<dbReference type="GO" id="GO:0016491">
    <property type="term" value="F:oxidoreductase activity"/>
    <property type="evidence" value="ECO:0007669"/>
    <property type="project" value="InterPro"/>
</dbReference>
<dbReference type="STRING" id="266892.SAMN04488054_102158"/>
<evidence type="ECO:0000259" key="1">
    <source>
        <dbReference type="Pfam" id="PF03447"/>
    </source>
</evidence>
<dbReference type="GO" id="GO:0050661">
    <property type="term" value="F:NADP binding"/>
    <property type="evidence" value="ECO:0007669"/>
    <property type="project" value="InterPro"/>
</dbReference>
<feature type="domain" description="Aspartate/homoserine dehydrogenase NAD-binding" evidence="1">
    <location>
        <begin position="24"/>
        <end position="152"/>
    </location>
</feature>
<organism evidence="3 4">
    <name type="scientific">Salibacterium qingdaonense</name>
    <dbReference type="NCBI Taxonomy" id="266892"/>
    <lineage>
        <taxon>Bacteria</taxon>
        <taxon>Bacillati</taxon>
        <taxon>Bacillota</taxon>
        <taxon>Bacilli</taxon>
        <taxon>Bacillales</taxon>
        <taxon>Bacillaceae</taxon>
    </lineage>
</organism>
<dbReference type="CDD" id="cd11616">
    <property type="entry name" value="SAF_DH_OX_like"/>
    <property type="match status" value="1"/>
</dbReference>
<dbReference type="AlphaFoldDB" id="A0A1I4IQT0"/>
<dbReference type="InterPro" id="IPR036291">
    <property type="entry name" value="NAD(P)-bd_dom_sf"/>
</dbReference>
<dbReference type="Pfam" id="PF03447">
    <property type="entry name" value="NAD_binding_3"/>
    <property type="match status" value="1"/>
</dbReference>
<dbReference type="PANTHER" id="PTHR37850">
    <property type="entry name" value="STRU PROTEIN"/>
    <property type="match status" value="1"/>
</dbReference>
<dbReference type="PANTHER" id="PTHR37850:SF2">
    <property type="entry name" value="SAF DOMAIN PROTEIN"/>
    <property type="match status" value="1"/>
</dbReference>
<name>A0A1I4IQT0_9BACI</name>
<dbReference type="Gene3D" id="3.40.50.720">
    <property type="entry name" value="NAD(P)-binding Rossmann-like Domain"/>
    <property type="match status" value="1"/>
</dbReference>
<dbReference type="EMBL" id="FOTY01000002">
    <property type="protein sequence ID" value="SFL56191.1"/>
    <property type="molecule type" value="Genomic_DNA"/>
</dbReference>
<reference evidence="3 4" key="1">
    <citation type="submission" date="2016-10" db="EMBL/GenBank/DDBJ databases">
        <authorList>
            <person name="de Groot N.N."/>
        </authorList>
    </citation>
    <scope>NUCLEOTIDE SEQUENCE [LARGE SCALE GENOMIC DNA]</scope>
    <source>
        <strain evidence="3 4">CGMCC 1.6134</strain>
    </source>
</reference>
<gene>
    <name evidence="3" type="ORF">SAMN04488054_102158</name>
</gene>
<evidence type="ECO:0000313" key="4">
    <source>
        <dbReference type="Proteomes" id="UP000199668"/>
    </source>
</evidence>
<dbReference type="InterPro" id="IPR048423">
    <property type="entry name" value="DRL_cat"/>
</dbReference>
<evidence type="ECO:0000313" key="3">
    <source>
        <dbReference type="EMBL" id="SFL56191.1"/>
    </source>
</evidence>
<dbReference type="Proteomes" id="UP000199668">
    <property type="component" value="Unassembled WGS sequence"/>
</dbReference>
<dbReference type="OrthoDB" id="9777844at2"/>
<dbReference type="Pfam" id="PF21135">
    <property type="entry name" value="DRL_cat"/>
    <property type="match status" value="1"/>
</dbReference>
<dbReference type="RefSeq" id="WP_090925427.1">
    <property type="nucleotide sequence ID" value="NZ_FOTY01000002.1"/>
</dbReference>